<evidence type="ECO:0000313" key="12">
    <source>
        <dbReference type="EMBL" id="EDW09015.1"/>
    </source>
</evidence>
<dbReference type="HOGENOM" id="CLU_032593_0_0_1"/>
<dbReference type="Pfam" id="PF00638">
    <property type="entry name" value="Ran_BP1"/>
    <property type="match status" value="1"/>
</dbReference>
<evidence type="ECO:0000256" key="10">
    <source>
        <dbReference type="SAM" id="MobiDB-lite"/>
    </source>
</evidence>
<organism evidence="12 13">
    <name type="scientific">Drosophila mojavensis</name>
    <name type="common">Fruit fly</name>
    <dbReference type="NCBI Taxonomy" id="7230"/>
    <lineage>
        <taxon>Eukaryota</taxon>
        <taxon>Metazoa</taxon>
        <taxon>Ecdysozoa</taxon>
        <taxon>Arthropoda</taxon>
        <taxon>Hexapoda</taxon>
        <taxon>Insecta</taxon>
        <taxon>Pterygota</taxon>
        <taxon>Neoptera</taxon>
        <taxon>Endopterygota</taxon>
        <taxon>Diptera</taxon>
        <taxon>Brachycera</taxon>
        <taxon>Muscomorpha</taxon>
        <taxon>Ephydroidea</taxon>
        <taxon>Drosophilidae</taxon>
        <taxon>Drosophila</taxon>
    </lineage>
</organism>
<evidence type="ECO:0000259" key="11">
    <source>
        <dbReference type="PROSITE" id="PS50196"/>
    </source>
</evidence>
<dbReference type="InParanoid" id="B4KNX0"/>
<evidence type="ECO:0000256" key="1">
    <source>
        <dbReference type="ARBA" id="ARBA00004567"/>
    </source>
</evidence>
<dbReference type="Gene3D" id="2.30.29.30">
    <property type="entry name" value="Pleckstrin-homology domain (PH domain)/Phosphotyrosine-binding domain (PTB)"/>
    <property type="match status" value="1"/>
</dbReference>
<dbReference type="GO" id="GO:0000785">
    <property type="term" value="C:chromatin"/>
    <property type="evidence" value="ECO:0007669"/>
    <property type="project" value="EnsemblMetazoa"/>
</dbReference>
<gene>
    <name evidence="12" type="primary">Dmoj\GI19257</name>
    <name evidence="12" type="ORF">Dmoj_GI19257</name>
</gene>
<name>B4KNX0_DROMO</name>
<dbReference type="OMA" id="GIPCQRM"/>
<evidence type="ECO:0000256" key="3">
    <source>
        <dbReference type="ARBA" id="ARBA00022737"/>
    </source>
</evidence>
<feature type="region of interest" description="Disordered" evidence="10">
    <location>
        <begin position="97"/>
        <end position="149"/>
    </location>
</feature>
<dbReference type="GO" id="GO:0005643">
    <property type="term" value="C:nuclear pore"/>
    <property type="evidence" value="ECO:0007669"/>
    <property type="project" value="UniProtKB-SubCell"/>
</dbReference>
<dbReference type="PANTHER" id="PTHR23138">
    <property type="entry name" value="RAN BINDING PROTEIN"/>
    <property type="match status" value="1"/>
</dbReference>
<feature type="compositionally biased region" description="Basic and acidic residues" evidence="10">
    <location>
        <begin position="24"/>
        <end position="38"/>
    </location>
</feature>
<dbReference type="EMBL" id="CH933808">
    <property type="protein sequence ID" value="EDW09015.1"/>
    <property type="molecule type" value="Genomic_DNA"/>
</dbReference>
<feature type="region of interest" description="Disordered" evidence="10">
    <location>
        <begin position="453"/>
        <end position="473"/>
    </location>
</feature>
<feature type="compositionally biased region" description="Polar residues" evidence="10">
    <location>
        <begin position="138"/>
        <end position="149"/>
    </location>
</feature>
<dbReference type="GO" id="GO:0045944">
    <property type="term" value="P:positive regulation of transcription by RNA polymerase II"/>
    <property type="evidence" value="ECO:0007669"/>
    <property type="project" value="EnsemblMetazoa"/>
</dbReference>
<dbReference type="GO" id="GO:0031490">
    <property type="term" value="F:chromatin DNA binding"/>
    <property type="evidence" value="ECO:0007669"/>
    <property type="project" value="EnsemblMetazoa"/>
</dbReference>
<keyword evidence="3" id="KW-0677">Repeat</keyword>
<keyword evidence="2" id="KW-0813">Transport</keyword>
<dbReference type="Proteomes" id="UP000009192">
    <property type="component" value="Unassembled WGS sequence"/>
</dbReference>
<feature type="compositionally biased region" description="Basic residues" evidence="10">
    <location>
        <begin position="39"/>
        <end position="49"/>
    </location>
</feature>
<feature type="compositionally biased region" description="Low complexity" evidence="10">
    <location>
        <begin position="453"/>
        <end position="465"/>
    </location>
</feature>
<dbReference type="CDD" id="cd13170">
    <property type="entry name" value="RanBD_NUP50"/>
    <property type="match status" value="1"/>
</dbReference>
<keyword evidence="7" id="KW-0811">Translocation</keyword>
<evidence type="ECO:0000313" key="13">
    <source>
        <dbReference type="Proteomes" id="UP000009192"/>
    </source>
</evidence>
<accession>B4KNX0</accession>
<keyword evidence="9" id="KW-0539">Nucleus</keyword>
<evidence type="ECO:0000256" key="5">
    <source>
        <dbReference type="ARBA" id="ARBA00022927"/>
    </source>
</evidence>
<dbReference type="GO" id="GO:0005704">
    <property type="term" value="C:polytene chromosome band"/>
    <property type="evidence" value="ECO:0007669"/>
    <property type="project" value="EnsemblMetazoa"/>
</dbReference>
<proteinExistence type="predicted"/>
<evidence type="ECO:0000256" key="2">
    <source>
        <dbReference type="ARBA" id="ARBA00022448"/>
    </source>
</evidence>
<evidence type="ECO:0000256" key="9">
    <source>
        <dbReference type="ARBA" id="ARBA00023242"/>
    </source>
</evidence>
<dbReference type="eggNOG" id="KOG2724">
    <property type="taxonomic scope" value="Eukaryota"/>
</dbReference>
<dbReference type="KEGG" id="dmo:Dmoj_GI19257"/>
<reference evidence="12 13" key="1">
    <citation type="journal article" date="2007" name="Nature">
        <title>Evolution of genes and genomes on the Drosophila phylogeny.</title>
        <authorList>
            <consortium name="Drosophila 12 Genomes Consortium"/>
            <person name="Clark A.G."/>
            <person name="Eisen M.B."/>
            <person name="Smith D.R."/>
            <person name="Bergman C.M."/>
            <person name="Oliver B."/>
            <person name="Markow T.A."/>
            <person name="Kaufman T.C."/>
            <person name="Kellis M."/>
            <person name="Gelbart W."/>
            <person name="Iyer V.N."/>
            <person name="Pollard D.A."/>
            <person name="Sackton T.B."/>
            <person name="Larracuente A.M."/>
            <person name="Singh N.D."/>
            <person name="Abad J.P."/>
            <person name="Abt D.N."/>
            <person name="Adryan B."/>
            <person name="Aguade M."/>
            <person name="Akashi H."/>
            <person name="Anderson W.W."/>
            <person name="Aquadro C.F."/>
            <person name="Ardell D.H."/>
            <person name="Arguello R."/>
            <person name="Artieri C.G."/>
            <person name="Barbash D.A."/>
            <person name="Barker D."/>
            <person name="Barsanti P."/>
            <person name="Batterham P."/>
            <person name="Batzoglou S."/>
            <person name="Begun D."/>
            <person name="Bhutkar A."/>
            <person name="Blanco E."/>
            <person name="Bosak S.A."/>
            <person name="Bradley R.K."/>
            <person name="Brand A.D."/>
            <person name="Brent M.R."/>
            <person name="Brooks A.N."/>
            <person name="Brown R.H."/>
            <person name="Butlin R.K."/>
            <person name="Caggese C."/>
            <person name="Calvi B.R."/>
            <person name="Bernardo de Carvalho A."/>
            <person name="Caspi A."/>
            <person name="Castrezana S."/>
            <person name="Celniker S.E."/>
            <person name="Chang J.L."/>
            <person name="Chapple C."/>
            <person name="Chatterji S."/>
            <person name="Chinwalla A."/>
            <person name="Civetta A."/>
            <person name="Clifton S.W."/>
            <person name="Comeron J.M."/>
            <person name="Costello J.C."/>
            <person name="Coyne J.A."/>
            <person name="Daub J."/>
            <person name="David R.G."/>
            <person name="Delcher A.L."/>
            <person name="Delehaunty K."/>
            <person name="Do C.B."/>
            <person name="Ebling H."/>
            <person name="Edwards K."/>
            <person name="Eickbush T."/>
            <person name="Evans J.D."/>
            <person name="Filipski A."/>
            <person name="Findeiss S."/>
            <person name="Freyhult E."/>
            <person name="Fulton L."/>
            <person name="Fulton R."/>
            <person name="Garcia A.C."/>
            <person name="Gardiner A."/>
            <person name="Garfield D.A."/>
            <person name="Garvin B.E."/>
            <person name="Gibson G."/>
            <person name="Gilbert D."/>
            <person name="Gnerre S."/>
            <person name="Godfrey J."/>
            <person name="Good R."/>
            <person name="Gotea V."/>
            <person name="Gravely B."/>
            <person name="Greenberg A.J."/>
            <person name="Griffiths-Jones S."/>
            <person name="Gross S."/>
            <person name="Guigo R."/>
            <person name="Gustafson E.A."/>
            <person name="Haerty W."/>
            <person name="Hahn M.W."/>
            <person name="Halligan D.L."/>
            <person name="Halpern A.L."/>
            <person name="Halter G.M."/>
            <person name="Han M.V."/>
            <person name="Heger A."/>
            <person name="Hillier L."/>
            <person name="Hinrichs A.S."/>
            <person name="Holmes I."/>
            <person name="Hoskins R.A."/>
            <person name="Hubisz M.J."/>
            <person name="Hultmark D."/>
            <person name="Huntley M.A."/>
            <person name="Jaffe D.B."/>
            <person name="Jagadeeshan S."/>
            <person name="Jeck W.R."/>
            <person name="Johnson J."/>
            <person name="Jones C.D."/>
            <person name="Jordan W.C."/>
            <person name="Karpen G.H."/>
            <person name="Kataoka E."/>
            <person name="Keightley P.D."/>
            <person name="Kheradpour P."/>
            <person name="Kirkness E.F."/>
            <person name="Koerich L.B."/>
            <person name="Kristiansen K."/>
            <person name="Kudrna D."/>
            <person name="Kulathinal R.J."/>
            <person name="Kumar S."/>
            <person name="Kwok R."/>
            <person name="Lander E."/>
            <person name="Langley C.H."/>
            <person name="Lapoint R."/>
            <person name="Lazzaro B.P."/>
            <person name="Lee S.J."/>
            <person name="Levesque L."/>
            <person name="Li R."/>
            <person name="Lin C.F."/>
            <person name="Lin M.F."/>
            <person name="Lindblad-Toh K."/>
            <person name="Llopart A."/>
            <person name="Long M."/>
            <person name="Low L."/>
            <person name="Lozovsky E."/>
            <person name="Lu J."/>
            <person name="Luo M."/>
            <person name="Machado C.A."/>
            <person name="Makalowski W."/>
            <person name="Marzo M."/>
            <person name="Matsuda M."/>
            <person name="Matzkin L."/>
            <person name="McAllister B."/>
            <person name="McBride C.S."/>
            <person name="McKernan B."/>
            <person name="McKernan K."/>
            <person name="Mendez-Lago M."/>
            <person name="Minx P."/>
            <person name="Mollenhauer M.U."/>
            <person name="Montooth K."/>
            <person name="Mount S.M."/>
            <person name="Mu X."/>
            <person name="Myers E."/>
            <person name="Negre B."/>
            <person name="Newfeld S."/>
            <person name="Nielsen R."/>
            <person name="Noor M.A."/>
            <person name="O'Grady P."/>
            <person name="Pachter L."/>
            <person name="Papaceit M."/>
            <person name="Parisi M.J."/>
            <person name="Parisi M."/>
            <person name="Parts L."/>
            <person name="Pedersen J.S."/>
            <person name="Pesole G."/>
            <person name="Phillippy A.M."/>
            <person name="Ponting C.P."/>
            <person name="Pop M."/>
            <person name="Porcelli D."/>
            <person name="Powell J.R."/>
            <person name="Prohaska S."/>
            <person name="Pruitt K."/>
            <person name="Puig M."/>
            <person name="Quesneville H."/>
            <person name="Ram K.R."/>
            <person name="Rand D."/>
            <person name="Rasmussen M.D."/>
            <person name="Reed L.K."/>
            <person name="Reenan R."/>
            <person name="Reily A."/>
            <person name="Remington K.A."/>
            <person name="Rieger T.T."/>
            <person name="Ritchie M.G."/>
            <person name="Robin C."/>
            <person name="Rogers Y.H."/>
            <person name="Rohde C."/>
            <person name="Rozas J."/>
            <person name="Rubenfield M.J."/>
            <person name="Ruiz A."/>
            <person name="Russo S."/>
            <person name="Salzberg S.L."/>
            <person name="Sanchez-Gracia A."/>
            <person name="Saranga D.J."/>
            <person name="Sato H."/>
            <person name="Schaeffer S.W."/>
            <person name="Schatz M.C."/>
            <person name="Schlenke T."/>
            <person name="Schwartz R."/>
            <person name="Segarra C."/>
            <person name="Singh R.S."/>
            <person name="Sirot L."/>
            <person name="Sirota M."/>
            <person name="Sisneros N.B."/>
            <person name="Smith C.D."/>
            <person name="Smith T.F."/>
            <person name="Spieth J."/>
            <person name="Stage D.E."/>
            <person name="Stark A."/>
            <person name="Stephan W."/>
            <person name="Strausberg R.L."/>
            <person name="Strempel S."/>
            <person name="Sturgill D."/>
            <person name="Sutton G."/>
            <person name="Sutton G.G."/>
            <person name="Tao W."/>
            <person name="Teichmann S."/>
            <person name="Tobari Y.N."/>
            <person name="Tomimura Y."/>
            <person name="Tsolas J.M."/>
            <person name="Valente V.L."/>
            <person name="Venter E."/>
            <person name="Venter J.C."/>
            <person name="Vicario S."/>
            <person name="Vieira F.G."/>
            <person name="Vilella A.J."/>
            <person name="Villasante A."/>
            <person name="Walenz B."/>
            <person name="Wang J."/>
            <person name="Wasserman M."/>
            <person name="Watts T."/>
            <person name="Wilson D."/>
            <person name="Wilson R.K."/>
            <person name="Wing R.A."/>
            <person name="Wolfner M.F."/>
            <person name="Wong A."/>
            <person name="Wong G.K."/>
            <person name="Wu C.I."/>
            <person name="Wu G."/>
            <person name="Yamamoto D."/>
            <person name="Yang H.P."/>
            <person name="Yang S.P."/>
            <person name="Yorke J.A."/>
            <person name="Yoshida K."/>
            <person name="Zdobnov E."/>
            <person name="Zhang P."/>
            <person name="Zhang Y."/>
            <person name="Zimin A.V."/>
            <person name="Baldwin J."/>
            <person name="Abdouelleil A."/>
            <person name="Abdulkadir J."/>
            <person name="Abebe A."/>
            <person name="Abera B."/>
            <person name="Abreu J."/>
            <person name="Acer S.C."/>
            <person name="Aftuck L."/>
            <person name="Alexander A."/>
            <person name="An P."/>
            <person name="Anderson E."/>
            <person name="Anderson S."/>
            <person name="Arachi H."/>
            <person name="Azer M."/>
            <person name="Bachantsang P."/>
            <person name="Barry A."/>
            <person name="Bayul T."/>
            <person name="Berlin A."/>
            <person name="Bessette D."/>
            <person name="Bloom T."/>
            <person name="Blye J."/>
            <person name="Boguslavskiy L."/>
            <person name="Bonnet C."/>
            <person name="Boukhgalter B."/>
            <person name="Bourzgui I."/>
            <person name="Brown A."/>
            <person name="Cahill P."/>
            <person name="Channer S."/>
            <person name="Cheshatsang Y."/>
            <person name="Chuda L."/>
            <person name="Citroen M."/>
            <person name="Collymore A."/>
            <person name="Cooke P."/>
            <person name="Costello M."/>
            <person name="D'Aco K."/>
            <person name="Daza R."/>
            <person name="De Haan G."/>
            <person name="DeGray S."/>
            <person name="DeMaso C."/>
            <person name="Dhargay N."/>
            <person name="Dooley K."/>
            <person name="Dooley E."/>
            <person name="Doricent M."/>
            <person name="Dorje P."/>
            <person name="Dorjee K."/>
            <person name="Dupes A."/>
            <person name="Elong R."/>
            <person name="Falk J."/>
            <person name="Farina A."/>
            <person name="Faro S."/>
            <person name="Ferguson D."/>
            <person name="Fisher S."/>
            <person name="Foley C.D."/>
            <person name="Franke A."/>
            <person name="Friedrich D."/>
            <person name="Gadbois L."/>
            <person name="Gearin G."/>
            <person name="Gearin C.R."/>
            <person name="Giannoukos G."/>
            <person name="Goode T."/>
            <person name="Graham J."/>
            <person name="Grandbois E."/>
            <person name="Grewal S."/>
            <person name="Gyaltsen K."/>
            <person name="Hafez N."/>
            <person name="Hagos B."/>
            <person name="Hall J."/>
            <person name="Henson C."/>
            <person name="Hollinger A."/>
            <person name="Honan T."/>
            <person name="Huard M.D."/>
            <person name="Hughes L."/>
            <person name="Hurhula B."/>
            <person name="Husby M.E."/>
            <person name="Kamat A."/>
            <person name="Kanga B."/>
            <person name="Kashin S."/>
            <person name="Khazanovich D."/>
            <person name="Kisner P."/>
            <person name="Lance K."/>
            <person name="Lara M."/>
            <person name="Lee W."/>
            <person name="Lennon N."/>
            <person name="Letendre F."/>
            <person name="LeVine R."/>
            <person name="Lipovsky A."/>
            <person name="Liu X."/>
            <person name="Liu J."/>
            <person name="Liu S."/>
            <person name="Lokyitsang T."/>
            <person name="Lokyitsang Y."/>
            <person name="Lubonja R."/>
            <person name="Lui A."/>
            <person name="MacDonald P."/>
            <person name="Magnisalis V."/>
            <person name="Maru K."/>
            <person name="Matthews C."/>
            <person name="McCusker W."/>
            <person name="McDonough S."/>
            <person name="Mehta T."/>
            <person name="Meldrim J."/>
            <person name="Meneus L."/>
            <person name="Mihai O."/>
            <person name="Mihalev A."/>
            <person name="Mihova T."/>
            <person name="Mittelman R."/>
            <person name="Mlenga V."/>
            <person name="Montmayeur A."/>
            <person name="Mulrain L."/>
            <person name="Navidi A."/>
            <person name="Naylor J."/>
            <person name="Negash T."/>
            <person name="Nguyen T."/>
            <person name="Nguyen N."/>
            <person name="Nicol R."/>
            <person name="Norbu C."/>
            <person name="Norbu N."/>
            <person name="Novod N."/>
            <person name="O'Neill B."/>
            <person name="Osman S."/>
            <person name="Markiewicz E."/>
            <person name="Oyono O.L."/>
            <person name="Patti C."/>
            <person name="Phunkhang P."/>
            <person name="Pierre F."/>
            <person name="Priest M."/>
            <person name="Raghuraman S."/>
            <person name="Rege F."/>
            <person name="Reyes R."/>
            <person name="Rise C."/>
            <person name="Rogov P."/>
            <person name="Ross K."/>
            <person name="Ryan E."/>
            <person name="Settipalli S."/>
            <person name="Shea T."/>
            <person name="Sherpa N."/>
            <person name="Shi L."/>
            <person name="Shih D."/>
            <person name="Sparrow T."/>
            <person name="Spaulding J."/>
            <person name="Stalker J."/>
            <person name="Stange-Thomann N."/>
            <person name="Stavropoulos S."/>
            <person name="Stone C."/>
            <person name="Strader C."/>
            <person name="Tesfaye S."/>
            <person name="Thomson T."/>
            <person name="Thoulutsang Y."/>
            <person name="Thoulutsang D."/>
            <person name="Topham K."/>
            <person name="Topping I."/>
            <person name="Tsamla T."/>
            <person name="Vassiliev H."/>
            <person name="Vo A."/>
            <person name="Wangchuk T."/>
            <person name="Wangdi T."/>
            <person name="Weiand M."/>
            <person name="Wilkinson J."/>
            <person name="Wilson A."/>
            <person name="Yadav S."/>
            <person name="Young G."/>
            <person name="Yu Q."/>
            <person name="Zembek L."/>
            <person name="Zhong D."/>
            <person name="Zimmer A."/>
            <person name="Zwirko Z."/>
            <person name="Jaffe D.B."/>
            <person name="Alvarez P."/>
            <person name="Brockman W."/>
            <person name="Butler J."/>
            <person name="Chin C."/>
            <person name="Gnerre S."/>
            <person name="Grabherr M."/>
            <person name="Kleber M."/>
            <person name="Mauceli E."/>
            <person name="MacCallum I."/>
        </authorList>
    </citation>
    <scope>NUCLEOTIDE SEQUENCE [LARGE SCALE GENOMIC DNA]</scope>
    <source>
        <strain evidence="13">Tucson 15081-1352.22</strain>
    </source>
</reference>
<feature type="domain" description="RanBD1" evidence="11">
    <location>
        <begin position="451"/>
        <end position="590"/>
    </location>
</feature>
<dbReference type="SUPFAM" id="SSF50729">
    <property type="entry name" value="PH domain-like"/>
    <property type="match status" value="1"/>
</dbReference>
<keyword evidence="13" id="KW-1185">Reference proteome</keyword>
<feature type="region of interest" description="Disordered" evidence="10">
    <location>
        <begin position="1"/>
        <end position="76"/>
    </location>
</feature>
<dbReference type="Pfam" id="PF08911">
    <property type="entry name" value="NUP50"/>
    <property type="match status" value="1"/>
</dbReference>
<keyword evidence="5" id="KW-0653">Protein transport</keyword>
<dbReference type="InterPro" id="IPR000156">
    <property type="entry name" value="Ran_bind_dom"/>
</dbReference>
<keyword evidence="4" id="KW-0509">mRNA transport</keyword>
<dbReference type="GO" id="GO:0051028">
    <property type="term" value="P:mRNA transport"/>
    <property type="evidence" value="ECO:0007669"/>
    <property type="project" value="UniProtKB-KW"/>
</dbReference>
<comment type="subcellular location">
    <subcellularLocation>
        <location evidence="1">Nucleus</location>
        <location evidence="1">Nuclear pore complex</location>
    </subcellularLocation>
</comment>
<dbReference type="FunCoup" id="B4KNX0">
    <property type="interactions" value="1498"/>
</dbReference>
<keyword evidence="8" id="KW-0906">Nuclear pore complex</keyword>
<feature type="compositionally biased region" description="Low complexity" evidence="10">
    <location>
        <begin position="97"/>
        <end position="112"/>
    </location>
</feature>
<dbReference type="InterPro" id="IPR015007">
    <property type="entry name" value="NUP2/50/61"/>
</dbReference>
<sequence length="593" mass="62176">MAGKRQATSNLNHENWDQEDEPEERGTFRTAPPEELKSRVIKKATRRKPLTGSSEGEDAGETPSKTVFSGFSGFGKPATAAAATGTPFAFLSNLSASASAPAVSKSPTTTAAENPPKPSGIFAKNDVTSAPPAKQSKGESNLKTSISSTASTVQGSAVPSIFGNTLTNDALKAPASKLKPTVPADKSEASGNTINASKEYRDNVAELNMAVMKFLQEHMDKNPYCILSPVFESYDKYVKELREKDGIKLNAAKTPLKATDATATLTTTTATATSAAAQPATTVASAGSGFFGKPSTTSTESTSSSSLVFGKQPSCTVTSGGTTTAATTPLFSFGTVPRSSWAGTTPTKSEATSSTASPANIFSFGTKPAAAAAAAADKEEQPKKGFFFGGADPPVVASATGITPPKSNGFTFGVKNDKPTTSVFAGFPKSSSDTAITAPSGFFSSSSSSVSFANAKPNPDNANADNNEDEEDKPPVVEFNKVVEDDAVYSKRCKVFVKKENDFVERGVGTLYLKPVKDSEKIQMLVRADTNLGNILVNLLLTSGLPCQRMGKNNVMMVCLPTPEESKPMSMLLRVKTGEDADQLYEEIKKHTV</sequence>
<keyword evidence="6" id="KW-0007">Acetylation</keyword>
<dbReference type="InterPro" id="IPR045255">
    <property type="entry name" value="RanBP1-like"/>
</dbReference>
<dbReference type="GO" id="GO:0035080">
    <property type="term" value="P:heat shock-mediated polytene chromosome puffing"/>
    <property type="evidence" value="ECO:0007669"/>
    <property type="project" value="EnsemblMetazoa"/>
</dbReference>
<dbReference type="OrthoDB" id="10062131at2759"/>
<protein>
    <recommendedName>
        <fullName evidence="11">RanBD1 domain-containing protein</fullName>
    </recommendedName>
</protein>
<evidence type="ECO:0000256" key="4">
    <source>
        <dbReference type="ARBA" id="ARBA00022816"/>
    </source>
</evidence>
<evidence type="ECO:0000256" key="6">
    <source>
        <dbReference type="ARBA" id="ARBA00022990"/>
    </source>
</evidence>
<dbReference type="PROSITE" id="PS50196">
    <property type="entry name" value="RANBD1"/>
    <property type="match status" value="1"/>
</dbReference>
<evidence type="ECO:0000256" key="7">
    <source>
        <dbReference type="ARBA" id="ARBA00023010"/>
    </source>
</evidence>
<dbReference type="InterPro" id="IPR011993">
    <property type="entry name" value="PH-like_dom_sf"/>
</dbReference>
<evidence type="ECO:0000256" key="8">
    <source>
        <dbReference type="ARBA" id="ARBA00023132"/>
    </source>
</evidence>
<dbReference type="AlphaFoldDB" id="B4KNX0"/>
<feature type="compositionally biased region" description="Polar residues" evidence="10">
    <location>
        <begin position="1"/>
        <end position="13"/>
    </location>
</feature>
<dbReference type="SMART" id="SM00160">
    <property type="entry name" value="RanBD"/>
    <property type="match status" value="1"/>
</dbReference>
<dbReference type="SMR" id="B4KNX0"/>
<dbReference type="PhylomeDB" id="B4KNX0"/>
<dbReference type="PANTHER" id="PTHR23138:SF141">
    <property type="entry name" value="NUCLEAR PORE COMPLEX PROTEIN NUP50"/>
    <property type="match status" value="1"/>
</dbReference>
<dbReference type="GO" id="GO:0006606">
    <property type="term" value="P:protein import into nucleus"/>
    <property type="evidence" value="ECO:0007669"/>
    <property type="project" value="EnsemblMetazoa"/>
</dbReference>